<proteinExistence type="predicted"/>
<accession>A0A917L5U2</accession>
<dbReference type="InterPro" id="IPR039374">
    <property type="entry name" value="SIP_fam"/>
</dbReference>
<evidence type="ECO:0000313" key="3">
    <source>
        <dbReference type="EMBL" id="GGJ43558.1"/>
    </source>
</evidence>
<dbReference type="AlphaFoldDB" id="A0A917L5U2"/>
<gene>
    <name evidence="3" type="ORF">GCM10010121_063510</name>
</gene>
<dbReference type="Gene3D" id="3.40.50.80">
    <property type="entry name" value="Nucleotide-binding domain of ferredoxin-NADP reductase (FNR) module"/>
    <property type="match status" value="1"/>
</dbReference>
<dbReference type="PANTHER" id="PTHR30157">
    <property type="entry name" value="FERRIC REDUCTASE, NADPH-DEPENDENT"/>
    <property type="match status" value="1"/>
</dbReference>
<dbReference type="EMBL" id="BMQA01000028">
    <property type="protein sequence ID" value="GGJ43558.1"/>
    <property type="molecule type" value="Genomic_DNA"/>
</dbReference>
<keyword evidence="4" id="KW-1185">Reference proteome</keyword>
<dbReference type="InterPro" id="IPR039261">
    <property type="entry name" value="FNR_nucleotide-bd"/>
</dbReference>
<feature type="domain" description="SIP-like Rossmann fold" evidence="2">
    <location>
        <begin position="20"/>
        <end position="135"/>
    </location>
</feature>
<sequence length="136" mass="14358">MDREATVPGTGCTHPSPAPTHVLAIGDPASLPAVNSLPTALGPAPATVRFEGTLDGLPRPTDPASHEIREVPRRDAGAHLVERVRAGLPAPLASSEHPYIWIACDTGTTRALSSYVRKELAVPGQRVQALGYWRAT</sequence>
<dbReference type="PANTHER" id="PTHR30157:SF0">
    <property type="entry name" value="NADPH-DEPENDENT FERRIC-CHELATE REDUCTASE"/>
    <property type="match status" value="1"/>
</dbReference>
<comment type="caution">
    <text evidence="3">The sequence shown here is derived from an EMBL/GenBank/DDBJ whole genome shotgun (WGS) entry which is preliminary data.</text>
</comment>
<dbReference type="Pfam" id="PF04954">
    <property type="entry name" value="SIP"/>
    <property type="match status" value="1"/>
</dbReference>
<evidence type="ECO:0000313" key="4">
    <source>
        <dbReference type="Proteomes" id="UP000657574"/>
    </source>
</evidence>
<organism evidence="3 4">
    <name type="scientific">Streptomyces brasiliensis</name>
    <dbReference type="NCBI Taxonomy" id="1954"/>
    <lineage>
        <taxon>Bacteria</taxon>
        <taxon>Bacillati</taxon>
        <taxon>Actinomycetota</taxon>
        <taxon>Actinomycetes</taxon>
        <taxon>Kitasatosporales</taxon>
        <taxon>Streptomycetaceae</taxon>
        <taxon>Streptomyces</taxon>
    </lineage>
</organism>
<reference evidence="3" key="1">
    <citation type="journal article" date="2014" name="Int. J. Syst. Evol. Microbiol.">
        <title>Complete genome sequence of Corynebacterium casei LMG S-19264T (=DSM 44701T), isolated from a smear-ripened cheese.</title>
        <authorList>
            <consortium name="US DOE Joint Genome Institute (JGI-PGF)"/>
            <person name="Walter F."/>
            <person name="Albersmeier A."/>
            <person name="Kalinowski J."/>
            <person name="Ruckert C."/>
        </authorList>
    </citation>
    <scope>NUCLEOTIDE SEQUENCE</scope>
    <source>
        <strain evidence="3">JCM 3086</strain>
    </source>
</reference>
<evidence type="ECO:0000259" key="2">
    <source>
        <dbReference type="Pfam" id="PF04954"/>
    </source>
</evidence>
<name>A0A917L5U2_9ACTN</name>
<dbReference type="InterPro" id="IPR007037">
    <property type="entry name" value="SIP_rossman_dom"/>
</dbReference>
<feature type="region of interest" description="Disordered" evidence="1">
    <location>
        <begin position="53"/>
        <end position="74"/>
    </location>
</feature>
<feature type="compositionally biased region" description="Basic and acidic residues" evidence="1">
    <location>
        <begin position="64"/>
        <end position="74"/>
    </location>
</feature>
<protein>
    <recommendedName>
        <fullName evidence="2">SIP-like Rossmann fold domain-containing protein</fullName>
    </recommendedName>
</protein>
<evidence type="ECO:0000256" key="1">
    <source>
        <dbReference type="SAM" id="MobiDB-lite"/>
    </source>
</evidence>
<reference evidence="3" key="2">
    <citation type="submission" date="2020-09" db="EMBL/GenBank/DDBJ databases">
        <authorList>
            <person name="Sun Q."/>
            <person name="Ohkuma M."/>
        </authorList>
    </citation>
    <scope>NUCLEOTIDE SEQUENCE</scope>
    <source>
        <strain evidence="3">JCM 3086</strain>
    </source>
</reference>
<dbReference type="Proteomes" id="UP000657574">
    <property type="component" value="Unassembled WGS sequence"/>
</dbReference>